<proteinExistence type="predicted"/>
<protein>
    <submittedName>
        <fullName evidence="3">Uncharacterized protein</fullName>
    </submittedName>
</protein>
<feature type="region of interest" description="Disordered" evidence="1">
    <location>
        <begin position="30"/>
        <end position="73"/>
    </location>
</feature>
<sequence length="141" mass="15662">MSGPISLLSKLFISLYLITPAVVSHMFSPSFPNTPPSATQGAADKDTSKATKPTKTAEQPELPPEPTSEQNLTVPINKADWAYESDDDDYFELDPAKRQNEEVLEGEPDLTEEDEMDAWYGRLRMPPTGYIADGRLYPRIG</sequence>
<reference evidence="3 4" key="1">
    <citation type="submission" date="2016-07" db="EMBL/GenBank/DDBJ databases">
        <title>Pervasive Adenine N6-methylation of Active Genes in Fungi.</title>
        <authorList>
            <consortium name="DOE Joint Genome Institute"/>
            <person name="Mondo S.J."/>
            <person name="Dannebaum R.O."/>
            <person name="Kuo R.C."/>
            <person name="Labutti K."/>
            <person name="Haridas S."/>
            <person name="Kuo A."/>
            <person name="Salamov A."/>
            <person name="Ahrendt S.R."/>
            <person name="Lipzen A."/>
            <person name="Sullivan W."/>
            <person name="Andreopoulos W.B."/>
            <person name="Clum A."/>
            <person name="Lindquist E."/>
            <person name="Daum C."/>
            <person name="Ramamoorthy G.K."/>
            <person name="Gryganskyi A."/>
            <person name="Culley D."/>
            <person name="Magnuson J.K."/>
            <person name="James T.Y."/>
            <person name="O'Malley M.A."/>
            <person name="Stajich J.E."/>
            <person name="Spatafora J.W."/>
            <person name="Visel A."/>
            <person name="Grigoriev I.V."/>
        </authorList>
    </citation>
    <scope>NUCLEOTIDE SEQUENCE [LARGE SCALE GENOMIC DNA]</scope>
    <source>
        <strain evidence="3 4">CBS 115471</strain>
    </source>
</reference>
<name>A0A1Y1Z386_9PLEO</name>
<feature type="chain" id="PRO_5012756464" evidence="2">
    <location>
        <begin position="24"/>
        <end position="141"/>
    </location>
</feature>
<evidence type="ECO:0000313" key="4">
    <source>
        <dbReference type="Proteomes" id="UP000193144"/>
    </source>
</evidence>
<evidence type="ECO:0000313" key="3">
    <source>
        <dbReference type="EMBL" id="ORY04752.1"/>
    </source>
</evidence>
<dbReference type="AlphaFoldDB" id="A0A1Y1Z386"/>
<accession>A0A1Y1Z386</accession>
<keyword evidence="2" id="KW-0732">Signal</keyword>
<feature type="signal peptide" evidence="2">
    <location>
        <begin position="1"/>
        <end position="23"/>
    </location>
</feature>
<dbReference type="Proteomes" id="UP000193144">
    <property type="component" value="Unassembled WGS sequence"/>
</dbReference>
<comment type="caution">
    <text evidence="3">The sequence shown here is derived from an EMBL/GenBank/DDBJ whole genome shotgun (WGS) entry which is preliminary data.</text>
</comment>
<evidence type="ECO:0000256" key="2">
    <source>
        <dbReference type="SAM" id="SignalP"/>
    </source>
</evidence>
<evidence type="ECO:0000256" key="1">
    <source>
        <dbReference type="SAM" id="MobiDB-lite"/>
    </source>
</evidence>
<gene>
    <name evidence="3" type="ORF">BCR34DRAFT_54257</name>
</gene>
<dbReference type="EMBL" id="MCFA01000132">
    <property type="protein sequence ID" value="ORY04752.1"/>
    <property type="molecule type" value="Genomic_DNA"/>
</dbReference>
<organism evidence="3 4">
    <name type="scientific">Clohesyomyces aquaticus</name>
    <dbReference type="NCBI Taxonomy" id="1231657"/>
    <lineage>
        <taxon>Eukaryota</taxon>
        <taxon>Fungi</taxon>
        <taxon>Dikarya</taxon>
        <taxon>Ascomycota</taxon>
        <taxon>Pezizomycotina</taxon>
        <taxon>Dothideomycetes</taxon>
        <taxon>Pleosporomycetidae</taxon>
        <taxon>Pleosporales</taxon>
        <taxon>Lindgomycetaceae</taxon>
        <taxon>Clohesyomyces</taxon>
    </lineage>
</organism>
<keyword evidence="4" id="KW-1185">Reference proteome</keyword>